<protein>
    <submittedName>
        <fullName evidence="1">Uncharacterized protein</fullName>
    </submittedName>
</protein>
<sequence length="138" mass="15660">MKYYKGTNGDFVVEADSHEEAVKAIERRILAGKVPLLEVEEVDMDPDEAEDYGTLEEPEGPWVGVEVYGLIVQDAHIFWKEDEAVKWWETYTGLVYGTLYDEDGNCVDEDYDQTKIFALGTGKGDLRLREGKVGFIET</sequence>
<reference evidence="1" key="1">
    <citation type="submission" date="2020-03" db="EMBL/GenBank/DDBJ databases">
        <title>The deep terrestrial virosphere.</title>
        <authorList>
            <person name="Holmfeldt K."/>
            <person name="Nilsson E."/>
            <person name="Simone D."/>
            <person name="Lopez-Fernandez M."/>
            <person name="Wu X."/>
            <person name="de Brujin I."/>
            <person name="Lundin D."/>
            <person name="Andersson A."/>
            <person name="Bertilsson S."/>
            <person name="Dopson M."/>
        </authorList>
    </citation>
    <scope>NUCLEOTIDE SEQUENCE</scope>
    <source>
        <strain evidence="1">MM171A02116</strain>
        <strain evidence="2">MM171B02122</strain>
    </source>
</reference>
<gene>
    <name evidence="1" type="ORF">MM171A02116_0009</name>
    <name evidence="2" type="ORF">MM171B02122_0006</name>
</gene>
<organism evidence="1">
    <name type="scientific">viral metagenome</name>
    <dbReference type="NCBI Taxonomy" id="1070528"/>
    <lineage>
        <taxon>unclassified sequences</taxon>
        <taxon>metagenomes</taxon>
        <taxon>organismal metagenomes</taxon>
    </lineage>
</organism>
<dbReference type="EMBL" id="MT143725">
    <property type="protein sequence ID" value="QJB01693.1"/>
    <property type="molecule type" value="Genomic_DNA"/>
</dbReference>
<accession>A0A6M3LS53</accession>
<evidence type="ECO:0000313" key="1">
    <source>
        <dbReference type="EMBL" id="QJA98217.1"/>
    </source>
</evidence>
<name>A0A6M3LS53_9ZZZZ</name>
<dbReference type="AlphaFoldDB" id="A0A6M3LS53"/>
<proteinExistence type="predicted"/>
<evidence type="ECO:0000313" key="2">
    <source>
        <dbReference type="EMBL" id="QJB01693.1"/>
    </source>
</evidence>
<dbReference type="EMBL" id="MT143562">
    <property type="protein sequence ID" value="QJA98217.1"/>
    <property type="molecule type" value="Genomic_DNA"/>
</dbReference>